<dbReference type="EMBL" id="SNXY01000009">
    <property type="protein sequence ID" value="TDP83440.1"/>
    <property type="molecule type" value="Genomic_DNA"/>
</dbReference>
<accession>A0A4R6RBD9</accession>
<evidence type="ECO:0000313" key="2">
    <source>
        <dbReference type="EMBL" id="TDP83440.1"/>
    </source>
</evidence>
<dbReference type="RefSeq" id="WP_126538386.1">
    <property type="nucleotide sequence ID" value="NZ_BSPM01000009.1"/>
</dbReference>
<proteinExistence type="predicted"/>
<comment type="caution">
    <text evidence="2">The sequence shown here is derived from an EMBL/GenBank/DDBJ whole genome shotgun (WGS) entry which is preliminary data.</text>
</comment>
<evidence type="ECO:0000313" key="3">
    <source>
        <dbReference type="Proteomes" id="UP000294547"/>
    </source>
</evidence>
<sequence>MSTRIIIAAAALAAAVGTAAADPVEFRGHGVVTAGPATGCPSVGTVTEVTYRIAFGDRPDSLFVKFDWAGRELRPNGRTTFAAKGKASFGEANGWGFWTGDVAYEGFAVTPATNTAKANTIRVKFTHVQPDGKCKITIDAGLARVH</sequence>
<organism evidence="2 3">
    <name type="scientific">Oharaeibacter diazotrophicus</name>
    <dbReference type="NCBI Taxonomy" id="1920512"/>
    <lineage>
        <taxon>Bacteria</taxon>
        <taxon>Pseudomonadati</taxon>
        <taxon>Pseudomonadota</taxon>
        <taxon>Alphaproteobacteria</taxon>
        <taxon>Hyphomicrobiales</taxon>
        <taxon>Pleomorphomonadaceae</taxon>
        <taxon>Oharaeibacter</taxon>
    </lineage>
</organism>
<protein>
    <recommendedName>
        <fullName evidence="4">Secreted protein</fullName>
    </recommendedName>
</protein>
<keyword evidence="1" id="KW-0732">Signal</keyword>
<keyword evidence="3" id="KW-1185">Reference proteome</keyword>
<feature type="chain" id="PRO_5020347019" description="Secreted protein" evidence="1">
    <location>
        <begin position="22"/>
        <end position="146"/>
    </location>
</feature>
<evidence type="ECO:0008006" key="4">
    <source>
        <dbReference type="Google" id="ProtNLM"/>
    </source>
</evidence>
<evidence type="ECO:0000256" key="1">
    <source>
        <dbReference type="SAM" id="SignalP"/>
    </source>
</evidence>
<reference evidence="2 3" key="1">
    <citation type="submission" date="2019-03" db="EMBL/GenBank/DDBJ databases">
        <title>Genomic Encyclopedia of Type Strains, Phase IV (KMG-IV): sequencing the most valuable type-strain genomes for metagenomic binning, comparative biology and taxonomic classification.</title>
        <authorList>
            <person name="Goeker M."/>
        </authorList>
    </citation>
    <scope>NUCLEOTIDE SEQUENCE [LARGE SCALE GENOMIC DNA]</scope>
    <source>
        <strain evidence="2 3">DSM 102969</strain>
    </source>
</reference>
<feature type="signal peptide" evidence="1">
    <location>
        <begin position="1"/>
        <end position="21"/>
    </location>
</feature>
<gene>
    <name evidence="2" type="ORF">EDD54_3402</name>
</gene>
<name>A0A4R6RBD9_9HYPH</name>
<dbReference type="AlphaFoldDB" id="A0A4R6RBD9"/>
<dbReference type="Proteomes" id="UP000294547">
    <property type="component" value="Unassembled WGS sequence"/>
</dbReference>